<dbReference type="OrthoDB" id="5292475at2"/>
<evidence type="ECO:0000256" key="3">
    <source>
        <dbReference type="ARBA" id="ARBA00022741"/>
    </source>
</evidence>
<dbReference type="AlphaFoldDB" id="A0A1H6VPZ6"/>
<dbReference type="STRING" id="915471.SAMN05216201_10418"/>
<dbReference type="PROSITE" id="PS50893">
    <property type="entry name" value="ABC_TRANSPORTER_2"/>
    <property type="match status" value="1"/>
</dbReference>
<dbReference type="Gene3D" id="3.40.50.300">
    <property type="entry name" value="P-loop containing nucleotide triphosphate hydrolases"/>
    <property type="match status" value="1"/>
</dbReference>
<dbReference type="PANTHER" id="PTHR42794">
    <property type="entry name" value="HEMIN IMPORT ATP-BINDING PROTEIN HMUV"/>
    <property type="match status" value="1"/>
</dbReference>
<name>A0A1H6VPZ6_9PSED</name>
<dbReference type="NCBIfam" id="NF010068">
    <property type="entry name" value="PRK13548.1"/>
    <property type="match status" value="1"/>
</dbReference>
<evidence type="ECO:0000256" key="2">
    <source>
        <dbReference type="ARBA" id="ARBA00022448"/>
    </source>
</evidence>
<keyword evidence="3" id="KW-0547">Nucleotide-binding</keyword>
<feature type="domain" description="ABC transporter" evidence="7">
    <location>
        <begin position="2"/>
        <end position="238"/>
    </location>
</feature>
<accession>A0A1H6VPZ6</accession>
<dbReference type="InterPro" id="IPR003439">
    <property type="entry name" value="ABC_transporter-like_ATP-bd"/>
</dbReference>
<gene>
    <name evidence="8" type="ORF">SAMN05216201_10418</name>
</gene>
<dbReference type="SUPFAM" id="SSF52540">
    <property type="entry name" value="P-loop containing nucleoside triphosphate hydrolases"/>
    <property type="match status" value="1"/>
</dbReference>
<dbReference type="SMART" id="SM00382">
    <property type="entry name" value="AAA"/>
    <property type="match status" value="1"/>
</dbReference>
<keyword evidence="2" id="KW-0813">Transport</keyword>
<comment type="function">
    <text evidence="6">Part of the ABC transporter complex HmuTUV involved in hemin import. Responsible for energy coupling to the transport system.</text>
</comment>
<dbReference type="Proteomes" id="UP000242930">
    <property type="component" value="Unassembled WGS sequence"/>
</dbReference>
<keyword evidence="5" id="KW-1278">Translocase</keyword>
<reference evidence="9" key="1">
    <citation type="submission" date="2016-10" db="EMBL/GenBank/DDBJ databases">
        <authorList>
            <person name="Varghese N."/>
            <person name="Submissions S."/>
        </authorList>
    </citation>
    <scope>NUCLEOTIDE SEQUENCE [LARGE SCALE GENOMIC DNA]</scope>
    <source>
        <strain evidence="9">LMG 25967</strain>
    </source>
</reference>
<evidence type="ECO:0000256" key="4">
    <source>
        <dbReference type="ARBA" id="ARBA00022840"/>
    </source>
</evidence>
<dbReference type="FunFam" id="3.40.50.300:FF:000134">
    <property type="entry name" value="Iron-enterobactin ABC transporter ATP-binding protein"/>
    <property type="match status" value="1"/>
</dbReference>
<evidence type="ECO:0000256" key="1">
    <source>
        <dbReference type="ARBA" id="ARBA00005417"/>
    </source>
</evidence>
<protein>
    <submittedName>
        <fullName evidence="8">Iron complex transport system ATP-binding protein</fullName>
    </submittedName>
</protein>
<dbReference type="InterPro" id="IPR003593">
    <property type="entry name" value="AAA+_ATPase"/>
</dbReference>
<dbReference type="RefSeq" id="WP_090308362.1">
    <property type="nucleotide sequence ID" value="NZ_FNZE01000004.1"/>
</dbReference>
<evidence type="ECO:0000256" key="5">
    <source>
        <dbReference type="ARBA" id="ARBA00022967"/>
    </source>
</evidence>
<dbReference type="PANTHER" id="PTHR42794:SF1">
    <property type="entry name" value="HEMIN IMPORT ATP-BINDING PROTEIN HMUV"/>
    <property type="match status" value="1"/>
</dbReference>
<evidence type="ECO:0000259" key="7">
    <source>
        <dbReference type="PROSITE" id="PS50893"/>
    </source>
</evidence>
<keyword evidence="9" id="KW-1185">Reference proteome</keyword>
<dbReference type="InterPro" id="IPR027417">
    <property type="entry name" value="P-loop_NTPase"/>
</dbReference>
<organism evidence="8 9">
    <name type="scientific">Pseudomonas linyingensis</name>
    <dbReference type="NCBI Taxonomy" id="915471"/>
    <lineage>
        <taxon>Bacteria</taxon>
        <taxon>Pseudomonadati</taxon>
        <taxon>Pseudomonadota</taxon>
        <taxon>Gammaproteobacteria</taxon>
        <taxon>Pseudomonadales</taxon>
        <taxon>Pseudomonadaceae</taxon>
        <taxon>Pseudomonas</taxon>
    </lineage>
</organism>
<comment type="similarity">
    <text evidence="1">Belongs to the ABC transporter superfamily.</text>
</comment>
<evidence type="ECO:0000313" key="9">
    <source>
        <dbReference type="Proteomes" id="UP000242930"/>
    </source>
</evidence>
<sequence>MLRAEQLAVRRGSCTVLADIDLTLQPGEVFGVLGPNGAGKSTLLGALSGELLPAHGRVLLDGRDLAAWPGRERACRLAVLPQSSTLGFAFRVEQVVAMGRLPHASGQQHDGEIVAEALAAADASHLAGRSYLALSGGERQRVHLARILAQLWPGAAGQVLLLDEPTSMLDPLHQHSILQVVEALAARGVAVLVILHDLNLAARYCDRLLLLQRGRVHALGSPEQVLQCAPLRAVFGLEVLVQRHPERGHPLIIAR</sequence>
<dbReference type="GO" id="GO:0005524">
    <property type="term" value="F:ATP binding"/>
    <property type="evidence" value="ECO:0007669"/>
    <property type="project" value="UniProtKB-KW"/>
</dbReference>
<proteinExistence type="inferred from homology"/>
<evidence type="ECO:0000256" key="6">
    <source>
        <dbReference type="ARBA" id="ARBA00037066"/>
    </source>
</evidence>
<evidence type="ECO:0000313" key="8">
    <source>
        <dbReference type="EMBL" id="SEJ02322.1"/>
    </source>
</evidence>
<keyword evidence="4 8" id="KW-0067">ATP-binding</keyword>
<dbReference type="CDD" id="cd03214">
    <property type="entry name" value="ABC_Iron-Siderophores_B12_Hemin"/>
    <property type="match status" value="1"/>
</dbReference>
<dbReference type="EMBL" id="FNZE01000004">
    <property type="protein sequence ID" value="SEJ02322.1"/>
    <property type="molecule type" value="Genomic_DNA"/>
</dbReference>
<dbReference type="Pfam" id="PF00005">
    <property type="entry name" value="ABC_tran"/>
    <property type="match status" value="1"/>
</dbReference>
<dbReference type="GO" id="GO:0016887">
    <property type="term" value="F:ATP hydrolysis activity"/>
    <property type="evidence" value="ECO:0007669"/>
    <property type="project" value="InterPro"/>
</dbReference>